<keyword evidence="2" id="KW-1185">Reference proteome</keyword>
<reference evidence="1 2" key="1">
    <citation type="submission" date="2018-06" db="EMBL/GenBank/DDBJ databases">
        <title>Complete Genomes of Monosporascus.</title>
        <authorList>
            <person name="Robinson A.J."/>
            <person name="Natvig D.O."/>
        </authorList>
    </citation>
    <scope>NUCLEOTIDE SEQUENCE [LARGE SCALE GENOMIC DNA]</scope>
    <source>
        <strain evidence="1 2">CBS 609.92</strain>
    </source>
</reference>
<dbReference type="EMBL" id="QJNS01000281">
    <property type="protein sequence ID" value="RYO80661.1"/>
    <property type="molecule type" value="Genomic_DNA"/>
</dbReference>
<protein>
    <submittedName>
        <fullName evidence="1">Uncharacterized protein</fullName>
    </submittedName>
</protein>
<evidence type="ECO:0000313" key="1">
    <source>
        <dbReference type="EMBL" id="RYO80661.1"/>
    </source>
</evidence>
<name>A0ABY0GYW0_9PEZI</name>
<gene>
    <name evidence="1" type="ORF">DL762_007526</name>
</gene>
<evidence type="ECO:0000313" key="2">
    <source>
        <dbReference type="Proteomes" id="UP000294003"/>
    </source>
</evidence>
<proteinExistence type="predicted"/>
<comment type="caution">
    <text evidence="1">The sequence shown here is derived from an EMBL/GenBank/DDBJ whole genome shotgun (WGS) entry which is preliminary data.</text>
</comment>
<dbReference type="Proteomes" id="UP000294003">
    <property type="component" value="Unassembled WGS sequence"/>
</dbReference>
<sequence>MCRFLTHYVTCTLFGHPVTRAHAGFSREHCDDVEALPYPRTTTAVLQNLDQARPCPVPLLTESLALGARGLYEESAGAPPLGAFGKLGEIPALGVAGPSG</sequence>
<organism evidence="1 2">
    <name type="scientific">Monosporascus cannonballus</name>
    <dbReference type="NCBI Taxonomy" id="155416"/>
    <lineage>
        <taxon>Eukaryota</taxon>
        <taxon>Fungi</taxon>
        <taxon>Dikarya</taxon>
        <taxon>Ascomycota</taxon>
        <taxon>Pezizomycotina</taxon>
        <taxon>Sordariomycetes</taxon>
        <taxon>Xylariomycetidae</taxon>
        <taxon>Xylariales</taxon>
        <taxon>Xylariales incertae sedis</taxon>
        <taxon>Monosporascus</taxon>
    </lineage>
</organism>
<accession>A0ABY0GYW0</accession>